<accession>A0A521F995</accession>
<dbReference type="EMBL" id="FXTI01000015">
    <property type="protein sequence ID" value="SMO92789.1"/>
    <property type="molecule type" value="Genomic_DNA"/>
</dbReference>
<sequence length="153" mass="18039">MGNWVENEVYTYVDENGEERISAPLGSHKVINIKQSEAYRQKLERERQQALNRGRTWVACYHEPIRSIIKQLKLTEAGAIIKLLPYLRFKNGGRLINEGLPLKQRDIQRILGRGKETEYTQVIRKQFEVLGDVIWCDENEPFYPVWCDENEPY</sequence>
<reference evidence="1 2" key="1">
    <citation type="submission" date="2017-05" db="EMBL/GenBank/DDBJ databases">
        <authorList>
            <person name="Varghese N."/>
            <person name="Submissions S."/>
        </authorList>
    </citation>
    <scope>NUCLEOTIDE SEQUENCE [LARGE SCALE GENOMIC DNA]</scope>
    <source>
        <strain evidence="1 2">DSM 45474</strain>
    </source>
</reference>
<evidence type="ECO:0000313" key="2">
    <source>
        <dbReference type="Proteomes" id="UP000315636"/>
    </source>
</evidence>
<name>A0A521F995_9BACL</name>
<protein>
    <submittedName>
        <fullName evidence="1">Uncharacterized protein</fullName>
    </submittedName>
</protein>
<organism evidence="1 2">
    <name type="scientific">Melghirimyces algeriensis</name>
    <dbReference type="NCBI Taxonomy" id="910412"/>
    <lineage>
        <taxon>Bacteria</taxon>
        <taxon>Bacillati</taxon>
        <taxon>Bacillota</taxon>
        <taxon>Bacilli</taxon>
        <taxon>Bacillales</taxon>
        <taxon>Thermoactinomycetaceae</taxon>
        <taxon>Melghirimyces</taxon>
    </lineage>
</organism>
<proteinExistence type="predicted"/>
<evidence type="ECO:0000313" key="1">
    <source>
        <dbReference type="EMBL" id="SMO92789.1"/>
    </source>
</evidence>
<gene>
    <name evidence="1" type="ORF">SAMN06264849_1155</name>
</gene>
<dbReference type="Proteomes" id="UP000315636">
    <property type="component" value="Unassembled WGS sequence"/>
</dbReference>
<dbReference type="RefSeq" id="WP_142506685.1">
    <property type="nucleotide sequence ID" value="NZ_FXTI01000015.1"/>
</dbReference>
<dbReference type="AlphaFoldDB" id="A0A521F995"/>
<keyword evidence="2" id="KW-1185">Reference proteome</keyword>
<dbReference type="OrthoDB" id="2564399at2"/>